<dbReference type="PROSITE" id="PS52016">
    <property type="entry name" value="TONB_DEPENDENT_REC_3"/>
    <property type="match status" value="1"/>
</dbReference>
<dbReference type="InterPro" id="IPR012910">
    <property type="entry name" value="Plug_dom"/>
</dbReference>
<evidence type="ECO:0000259" key="9">
    <source>
        <dbReference type="Pfam" id="PF07715"/>
    </source>
</evidence>
<proteinExistence type="inferred from homology"/>
<name>A0A412GRR8_9BACT</name>
<keyword evidence="5 7" id="KW-0472">Membrane</keyword>
<dbReference type="Pfam" id="PF07715">
    <property type="entry name" value="Plug"/>
    <property type="match status" value="1"/>
</dbReference>
<keyword evidence="8" id="KW-0732">Signal</keyword>
<comment type="similarity">
    <text evidence="7">Belongs to the TonB-dependent receptor family.</text>
</comment>
<evidence type="ECO:0000256" key="1">
    <source>
        <dbReference type="ARBA" id="ARBA00004571"/>
    </source>
</evidence>
<evidence type="ECO:0000256" key="6">
    <source>
        <dbReference type="ARBA" id="ARBA00023237"/>
    </source>
</evidence>
<comment type="subcellular location">
    <subcellularLocation>
        <location evidence="1 7">Cell outer membrane</location>
        <topology evidence="1 7">Multi-pass membrane protein</topology>
    </subcellularLocation>
</comment>
<keyword evidence="2 7" id="KW-0813">Transport</keyword>
<dbReference type="EMBL" id="QRUU01000021">
    <property type="protein sequence ID" value="RGR97517.1"/>
    <property type="molecule type" value="Genomic_DNA"/>
</dbReference>
<evidence type="ECO:0000313" key="10">
    <source>
        <dbReference type="EMBL" id="RGR97517.1"/>
    </source>
</evidence>
<feature type="domain" description="TonB-dependent receptor plug" evidence="9">
    <location>
        <begin position="128"/>
        <end position="251"/>
    </location>
</feature>
<feature type="chain" id="PRO_5019117774" evidence="8">
    <location>
        <begin position="21"/>
        <end position="1089"/>
    </location>
</feature>
<evidence type="ECO:0000256" key="7">
    <source>
        <dbReference type="PROSITE-ProRule" id="PRU01360"/>
    </source>
</evidence>
<keyword evidence="6 7" id="KW-0998">Cell outer membrane</keyword>
<gene>
    <name evidence="10" type="ORF">DWY20_06475</name>
</gene>
<feature type="signal peptide" evidence="8">
    <location>
        <begin position="1"/>
        <end position="20"/>
    </location>
</feature>
<dbReference type="SUPFAM" id="SSF49464">
    <property type="entry name" value="Carboxypeptidase regulatory domain-like"/>
    <property type="match status" value="1"/>
</dbReference>
<keyword evidence="3 7" id="KW-1134">Transmembrane beta strand</keyword>
<dbReference type="InterPro" id="IPR023997">
    <property type="entry name" value="TonB-dep_OMP_SusC/RagA_CS"/>
</dbReference>
<dbReference type="Gene3D" id="2.170.130.10">
    <property type="entry name" value="TonB-dependent receptor, plug domain"/>
    <property type="match status" value="1"/>
</dbReference>
<organism evidence="10 11">
    <name type="scientific">Phocaeicola coprocola</name>
    <dbReference type="NCBI Taxonomy" id="310298"/>
    <lineage>
        <taxon>Bacteria</taxon>
        <taxon>Pseudomonadati</taxon>
        <taxon>Bacteroidota</taxon>
        <taxon>Bacteroidia</taxon>
        <taxon>Bacteroidales</taxon>
        <taxon>Bacteroidaceae</taxon>
        <taxon>Phocaeicola</taxon>
    </lineage>
</organism>
<keyword evidence="11" id="KW-1185">Reference proteome</keyword>
<dbReference type="Pfam" id="PF13715">
    <property type="entry name" value="CarbopepD_reg_2"/>
    <property type="match status" value="1"/>
</dbReference>
<evidence type="ECO:0000256" key="2">
    <source>
        <dbReference type="ARBA" id="ARBA00022448"/>
    </source>
</evidence>
<dbReference type="AlphaFoldDB" id="A0A412GRR8"/>
<dbReference type="InterPro" id="IPR036942">
    <property type="entry name" value="Beta-barrel_TonB_sf"/>
</dbReference>
<dbReference type="NCBIfam" id="TIGR04056">
    <property type="entry name" value="OMP_RagA_SusC"/>
    <property type="match status" value="1"/>
</dbReference>
<dbReference type="SUPFAM" id="SSF56935">
    <property type="entry name" value="Porins"/>
    <property type="match status" value="1"/>
</dbReference>
<dbReference type="RefSeq" id="WP_118483983.1">
    <property type="nucleotide sequence ID" value="NZ_CAUELD010000085.1"/>
</dbReference>
<sequence length="1089" mass="121764">MKKSLLLTLLLLVHVCAAWAADKVITGNVIADDDKQPLIGVSVYVSADDLKKAGSSLMSLGVVTDIDGNFSITVPSGVKKLQLSYIGYTTQQIELKSGQTHYNIALQPSSTMLNDVVVTGYQTVERRKLTAAVAKIDISEGRIGTVKSIDQALSGQIAGLSAVSTSGAPGSPVKIRIRGTSSLNGTQDPLWVLDGIPLEGTDIPSLESLKNIDDVQQSSIAGLNPADIADITVLKDAAATAIYGARAANGVIVITTKNGKAGKTKINFSTRLTWSPQQNIDRLNLLNASEKVDLELQLMKSDYAMNAEKGEIYRILNRYNAIDAFKKDGWDALSKEAQNEINALRLINTDWNDILLQDAFSQEYNLSLSGGNEKATYYTSLGYSKEQGNIPNVSSDRLNLVMKANYKVNRMLKFGTSVFVNRRKNGSYLSTDGFTNPMFYARIANPYLTPYDKDGNYVYDSDIQNGNSDLLFNTFEERQNTSNETTINSLSSIFDVELRFDDRFKITSQVGLQLDKTSREQIADQESFAMRLEHKNHRYNGTSFLPQKGGFHKAYENSDSQVTWKTMGTYRDTYADIHEFEIMVGSELRRTWATTLYSAGYGYDRRTMTNQPVVFPSDSQAFPLHTKTNVENAYVSAFSTMSYSLLNRYTLGGSIRFDGSDLFGVDKKYRYLPLYSVSALWRISEEPFTENAKWLDNLVIRASYGLQGNIDKNTSPYLLGKYQSNATPILPGNTEDMIVVTSAPNDKLRWEKTHSVNVGLDFAVLNQAINLSVDYYYRKGVDLIGMQMLPLETGFSSTNINWASMTNKGIEIGLSTRNIHTKSFMWTTTFNFAYNQNKVLKEAIREDAIYPSREGYPAGAIFAFPYAGIDENGQMTFYNKETGKVESMKEFFKVQEFGFGTYNLSHAELRNKYEYIGTTDSPYTGGFNNTFTYKAWELGINCIFNAGGYVRVQPSYSLTSFDRGQNTNRDILNRWTPENPNGTMPALVDSNTDMDAYFFLDGAVNPYAYSSLWVKKQNYMRIQSIRLGYELPFSLIQKLGISQATVALEGRNLFVFGSSYRNYLDPETMGNPYAQPIPKSFTFSLNLNF</sequence>
<accession>A0A412GRR8</accession>
<evidence type="ECO:0000256" key="4">
    <source>
        <dbReference type="ARBA" id="ARBA00022692"/>
    </source>
</evidence>
<reference evidence="10 11" key="1">
    <citation type="submission" date="2018-08" db="EMBL/GenBank/DDBJ databases">
        <title>A genome reference for cultivated species of the human gut microbiota.</title>
        <authorList>
            <person name="Zou Y."/>
            <person name="Xue W."/>
            <person name="Luo G."/>
        </authorList>
    </citation>
    <scope>NUCLEOTIDE SEQUENCE [LARGE SCALE GENOMIC DNA]</scope>
    <source>
        <strain evidence="10 11">AF24-2</strain>
    </source>
</reference>
<protein>
    <submittedName>
        <fullName evidence="10">SusC/RagA family TonB-linked outer membrane protein</fullName>
    </submittedName>
</protein>
<evidence type="ECO:0000313" key="11">
    <source>
        <dbReference type="Proteomes" id="UP000285864"/>
    </source>
</evidence>
<evidence type="ECO:0000256" key="5">
    <source>
        <dbReference type="ARBA" id="ARBA00023136"/>
    </source>
</evidence>
<dbReference type="InterPro" id="IPR023996">
    <property type="entry name" value="TonB-dep_OMP_SusC/RagA"/>
</dbReference>
<comment type="caution">
    <text evidence="10">The sequence shown here is derived from an EMBL/GenBank/DDBJ whole genome shotgun (WGS) entry which is preliminary data.</text>
</comment>
<keyword evidence="4 7" id="KW-0812">Transmembrane</keyword>
<dbReference type="Gene3D" id="2.40.170.20">
    <property type="entry name" value="TonB-dependent receptor, beta-barrel domain"/>
    <property type="match status" value="1"/>
</dbReference>
<dbReference type="GO" id="GO:0009279">
    <property type="term" value="C:cell outer membrane"/>
    <property type="evidence" value="ECO:0007669"/>
    <property type="project" value="UniProtKB-SubCell"/>
</dbReference>
<dbReference type="NCBIfam" id="TIGR04057">
    <property type="entry name" value="SusC_RagA_signa"/>
    <property type="match status" value="1"/>
</dbReference>
<evidence type="ECO:0000256" key="8">
    <source>
        <dbReference type="SAM" id="SignalP"/>
    </source>
</evidence>
<dbReference type="Gene3D" id="2.60.40.1120">
    <property type="entry name" value="Carboxypeptidase-like, regulatory domain"/>
    <property type="match status" value="1"/>
</dbReference>
<dbReference type="InterPro" id="IPR008969">
    <property type="entry name" value="CarboxyPept-like_regulatory"/>
</dbReference>
<dbReference type="InterPro" id="IPR039426">
    <property type="entry name" value="TonB-dep_rcpt-like"/>
</dbReference>
<dbReference type="InterPro" id="IPR037066">
    <property type="entry name" value="Plug_dom_sf"/>
</dbReference>
<dbReference type="Proteomes" id="UP000285864">
    <property type="component" value="Unassembled WGS sequence"/>
</dbReference>
<evidence type="ECO:0000256" key="3">
    <source>
        <dbReference type="ARBA" id="ARBA00022452"/>
    </source>
</evidence>